<sequence>MPELSGLPLAIPAIGSLRRQTAGYPSWCLSFFVFAFLQAVFALIPLCVVAYFIFLVRQHNSGAPVSQSYRVLVVSSTLTTLIVLLSVVTVLVKFHRAGAGPVKDLDESTAEELEEQADLLLRRIESETRIRDSVDHDPADLPQHQLQQQHQQQQQQQQLPATIEIDVAVSGERWPLIFVVGQIVMALFWSVLFVYVMSLTGGISTSCSIENPQQVCKDLALCSSYETACRLVNLIVVSCALDACFWISGTISMFINSAITYRKRAISSFEALSSILRQHHPSTTFTMASNPFSSFRSARSSSFDSAHATLTTTTAYHTPPSAALRVLTPTLGPTSFWSRFKRRLIELTTGEDYDPATGTFSYSLHSIPPASSARRQPLVLDSRASSRRRPRLSFGFRAPHEQQQLQQQQIQLQQLQQQQQQQQQLPPHLQPTLPATQSSQLTPPLSYSHRHHLSFAKNSSASSSSPAASAARRASSFSSTMYVVHEVENEDADDPELASRARSYAPAPIRSFS</sequence>
<keyword evidence="3" id="KW-0472">Membrane</keyword>
<evidence type="ECO:0000313" key="5">
    <source>
        <dbReference type="Proteomes" id="UP001498771"/>
    </source>
</evidence>
<feature type="region of interest" description="Disordered" evidence="2">
    <location>
        <begin position="487"/>
        <end position="513"/>
    </location>
</feature>
<evidence type="ECO:0000256" key="3">
    <source>
        <dbReference type="SAM" id="Phobius"/>
    </source>
</evidence>
<keyword evidence="1" id="KW-0175">Coiled coil</keyword>
<keyword evidence="3" id="KW-1133">Transmembrane helix</keyword>
<feature type="transmembrane region" description="Helical" evidence="3">
    <location>
        <begin position="176"/>
        <end position="196"/>
    </location>
</feature>
<reference evidence="4 5" key="1">
    <citation type="submission" date="2024-03" db="EMBL/GenBank/DDBJ databases">
        <title>Genome-scale model development and genomic sequencing of the oleaginous clade Lipomyces.</title>
        <authorList>
            <consortium name="Lawrence Berkeley National Laboratory"/>
            <person name="Czajka J.J."/>
            <person name="Han Y."/>
            <person name="Kim J."/>
            <person name="Mondo S.J."/>
            <person name="Hofstad B.A."/>
            <person name="Robles A."/>
            <person name="Haridas S."/>
            <person name="Riley R."/>
            <person name="LaButti K."/>
            <person name="Pangilinan J."/>
            <person name="Andreopoulos W."/>
            <person name="Lipzen A."/>
            <person name="Yan J."/>
            <person name="Wang M."/>
            <person name="Ng V."/>
            <person name="Grigoriev I.V."/>
            <person name="Spatafora J.W."/>
            <person name="Magnuson J.K."/>
            <person name="Baker S.E."/>
            <person name="Pomraning K.R."/>
        </authorList>
    </citation>
    <scope>NUCLEOTIDE SEQUENCE [LARGE SCALE GENOMIC DNA]</scope>
    <source>
        <strain evidence="4 5">Phaff 52-87</strain>
    </source>
</reference>
<dbReference type="EMBL" id="JBBJBU010000002">
    <property type="protein sequence ID" value="KAK7206794.1"/>
    <property type="molecule type" value="Genomic_DNA"/>
</dbReference>
<keyword evidence="5" id="KW-1185">Reference proteome</keyword>
<evidence type="ECO:0000256" key="2">
    <source>
        <dbReference type="SAM" id="MobiDB-lite"/>
    </source>
</evidence>
<name>A0ABR1FAC7_9ASCO</name>
<feature type="region of interest" description="Disordered" evidence="2">
    <location>
        <begin position="365"/>
        <end position="389"/>
    </location>
</feature>
<evidence type="ECO:0000256" key="1">
    <source>
        <dbReference type="SAM" id="Coils"/>
    </source>
</evidence>
<gene>
    <name evidence="4" type="ORF">BZA70DRAFT_114854</name>
</gene>
<comment type="caution">
    <text evidence="4">The sequence shown here is derived from an EMBL/GenBank/DDBJ whole genome shotgun (WGS) entry which is preliminary data.</text>
</comment>
<dbReference type="GeneID" id="90034955"/>
<dbReference type="Proteomes" id="UP001498771">
    <property type="component" value="Unassembled WGS sequence"/>
</dbReference>
<feature type="transmembrane region" description="Helical" evidence="3">
    <location>
        <begin position="68"/>
        <end position="92"/>
    </location>
</feature>
<keyword evidence="3" id="KW-0812">Transmembrane</keyword>
<evidence type="ECO:0008006" key="6">
    <source>
        <dbReference type="Google" id="ProtNLM"/>
    </source>
</evidence>
<dbReference type="InterPro" id="IPR052145">
    <property type="entry name" value="Mediator/Homeobox_domain"/>
</dbReference>
<proteinExistence type="predicted"/>
<feature type="coiled-coil region" evidence="1">
    <location>
        <begin position="103"/>
        <end position="130"/>
    </location>
</feature>
<protein>
    <recommendedName>
        <fullName evidence="6">Membrane-associated protein</fullName>
    </recommendedName>
</protein>
<dbReference type="PANTHER" id="PTHR24330">
    <property type="entry name" value="HOMEOBOX PROTEIN BARH-LIKE"/>
    <property type="match status" value="1"/>
</dbReference>
<accession>A0ABR1FAC7</accession>
<evidence type="ECO:0000313" key="4">
    <source>
        <dbReference type="EMBL" id="KAK7206794.1"/>
    </source>
</evidence>
<dbReference type="PANTHER" id="PTHR24330:SF19">
    <property type="entry name" value="MEDIATOR OF RNA POLYMERASE II TRANSCRIPTION SUBUNIT 29"/>
    <property type="match status" value="1"/>
</dbReference>
<feature type="transmembrane region" description="Helical" evidence="3">
    <location>
        <begin position="231"/>
        <end position="255"/>
    </location>
</feature>
<feature type="compositionally biased region" description="Polar residues" evidence="2">
    <location>
        <begin position="433"/>
        <end position="445"/>
    </location>
</feature>
<feature type="transmembrane region" description="Helical" evidence="3">
    <location>
        <begin position="29"/>
        <end position="56"/>
    </location>
</feature>
<organism evidence="4 5">
    <name type="scientific">Myxozyma melibiosi</name>
    <dbReference type="NCBI Taxonomy" id="54550"/>
    <lineage>
        <taxon>Eukaryota</taxon>
        <taxon>Fungi</taxon>
        <taxon>Dikarya</taxon>
        <taxon>Ascomycota</taxon>
        <taxon>Saccharomycotina</taxon>
        <taxon>Lipomycetes</taxon>
        <taxon>Lipomycetales</taxon>
        <taxon>Lipomycetaceae</taxon>
        <taxon>Myxozyma</taxon>
    </lineage>
</organism>
<dbReference type="RefSeq" id="XP_064769827.1">
    <property type="nucleotide sequence ID" value="XM_064909443.1"/>
</dbReference>
<feature type="region of interest" description="Disordered" evidence="2">
    <location>
        <begin position="418"/>
        <end position="446"/>
    </location>
</feature>